<protein>
    <submittedName>
        <fullName evidence="2">Uncharacterized protein</fullName>
    </submittedName>
</protein>
<feature type="compositionally biased region" description="Basic and acidic residues" evidence="1">
    <location>
        <begin position="182"/>
        <end position="192"/>
    </location>
</feature>
<feature type="region of interest" description="Disordered" evidence="1">
    <location>
        <begin position="41"/>
        <end position="106"/>
    </location>
</feature>
<gene>
    <name evidence="2" type="ORF">ODALV1_LOCUS28617</name>
</gene>
<keyword evidence="3" id="KW-1185">Reference proteome</keyword>
<organism evidence="2 3">
    <name type="scientific">Orchesella dallaii</name>
    <dbReference type="NCBI Taxonomy" id="48710"/>
    <lineage>
        <taxon>Eukaryota</taxon>
        <taxon>Metazoa</taxon>
        <taxon>Ecdysozoa</taxon>
        <taxon>Arthropoda</taxon>
        <taxon>Hexapoda</taxon>
        <taxon>Collembola</taxon>
        <taxon>Entomobryomorpha</taxon>
        <taxon>Entomobryoidea</taxon>
        <taxon>Orchesellidae</taxon>
        <taxon>Orchesellinae</taxon>
        <taxon>Orchesella</taxon>
    </lineage>
</organism>
<evidence type="ECO:0000256" key="1">
    <source>
        <dbReference type="SAM" id="MobiDB-lite"/>
    </source>
</evidence>
<sequence>MSLPGTSVAALGTNHRANNNSMELQQNHISTKTSAQVDHVFSNNGNSLQNPENVNASSSSPSSFSATTRLPTDSDTKSDLTSVNKEDSDLHLDKGKPSSLLEMGKEDEKNSNHLILKLDRNYTPNEIAEYIFSTGDEKGISQAVSDMIQDGQIMSSKDDVIRFLEAVQKELNQLRNQFHQKVQSDEKSGDIYHHRRSRTSSLKPY</sequence>
<dbReference type="Proteomes" id="UP001642540">
    <property type="component" value="Unassembled WGS sequence"/>
</dbReference>
<evidence type="ECO:0000313" key="2">
    <source>
        <dbReference type="EMBL" id="CAL8141197.1"/>
    </source>
</evidence>
<feature type="compositionally biased region" description="Basic and acidic residues" evidence="1">
    <location>
        <begin position="72"/>
        <end position="96"/>
    </location>
</feature>
<evidence type="ECO:0000313" key="3">
    <source>
        <dbReference type="Proteomes" id="UP001642540"/>
    </source>
</evidence>
<feature type="region of interest" description="Disordered" evidence="1">
    <location>
        <begin position="1"/>
        <end position="20"/>
    </location>
</feature>
<feature type="region of interest" description="Disordered" evidence="1">
    <location>
        <begin position="181"/>
        <end position="205"/>
    </location>
</feature>
<dbReference type="EMBL" id="CAXLJM020000146">
    <property type="protein sequence ID" value="CAL8141197.1"/>
    <property type="molecule type" value="Genomic_DNA"/>
</dbReference>
<feature type="compositionally biased region" description="Polar residues" evidence="1">
    <location>
        <begin position="41"/>
        <end position="56"/>
    </location>
</feature>
<reference evidence="2 3" key="1">
    <citation type="submission" date="2024-08" db="EMBL/GenBank/DDBJ databases">
        <authorList>
            <person name="Cucini C."/>
            <person name="Frati F."/>
        </authorList>
    </citation>
    <scope>NUCLEOTIDE SEQUENCE [LARGE SCALE GENOMIC DNA]</scope>
</reference>
<name>A0ABP1S181_9HEXA</name>
<comment type="caution">
    <text evidence="2">The sequence shown here is derived from an EMBL/GenBank/DDBJ whole genome shotgun (WGS) entry which is preliminary data.</text>
</comment>
<proteinExistence type="predicted"/>
<accession>A0ABP1S181</accession>